<accession>A0A6I8LZK5</accession>
<dbReference type="RefSeq" id="WP_155546715.1">
    <property type="nucleotide sequence ID" value="NZ_CABVGP010000002.1"/>
</dbReference>
<feature type="domain" description="Major facilitator superfamily (MFS) profile" evidence="9">
    <location>
        <begin position="38"/>
        <end position="459"/>
    </location>
</feature>
<keyword evidence="4 8" id="KW-0812">Transmembrane</keyword>
<evidence type="ECO:0000256" key="5">
    <source>
        <dbReference type="ARBA" id="ARBA00022989"/>
    </source>
</evidence>
<evidence type="ECO:0000259" key="9">
    <source>
        <dbReference type="PROSITE" id="PS50850"/>
    </source>
</evidence>
<feature type="transmembrane region" description="Helical" evidence="8">
    <location>
        <begin position="409"/>
        <end position="428"/>
    </location>
</feature>
<dbReference type="EMBL" id="CABVGP010000002">
    <property type="protein sequence ID" value="VVJ21865.1"/>
    <property type="molecule type" value="Genomic_DNA"/>
</dbReference>
<dbReference type="PANTHER" id="PTHR43045">
    <property type="entry name" value="SHIKIMATE TRANSPORTER"/>
    <property type="match status" value="1"/>
</dbReference>
<evidence type="ECO:0000256" key="2">
    <source>
        <dbReference type="ARBA" id="ARBA00022448"/>
    </source>
</evidence>
<dbReference type="InterPro" id="IPR036259">
    <property type="entry name" value="MFS_trans_sf"/>
</dbReference>
<dbReference type="InterPro" id="IPR020846">
    <property type="entry name" value="MFS_dom"/>
</dbReference>
<feature type="transmembrane region" description="Helical" evidence="8">
    <location>
        <begin position="308"/>
        <end position="328"/>
    </location>
</feature>
<dbReference type="PANTHER" id="PTHR43045:SF1">
    <property type="entry name" value="SHIKIMATE TRANSPORTER"/>
    <property type="match status" value="1"/>
</dbReference>
<reference evidence="10 11" key="1">
    <citation type="submission" date="2019-09" db="EMBL/GenBank/DDBJ databases">
        <authorList>
            <person name="Leyn A S."/>
        </authorList>
    </citation>
    <scope>NUCLEOTIDE SEQUENCE [LARGE SCALE GENOMIC DNA]</scope>
    <source>
        <strain evidence="10">AA231_1</strain>
    </source>
</reference>
<evidence type="ECO:0000256" key="8">
    <source>
        <dbReference type="SAM" id="Phobius"/>
    </source>
</evidence>
<evidence type="ECO:0000256" key="6">
    <source>
        <dbReference type="ARBA" id="ARBA00023136"/>
    </source>
</evidence>
<feature type="transmembrane region" description="Helical" evidence="8">
    <location>
        <begin position="274"/>
        <end position="296"/>
    </location>
</feature>
<feature type="transmembrane region" description="Helical" evidence="8">
    <location>
        <begin position="111"/>
        <end position="138"/>
    </location>
</feature>
<dbReference type="Proteomes" id="UP000399805">
    <property type="component" value="Unassembled WGS sequence"/>
</dbReference>
<feature type="transmembrane region" description="Helical" evidence="8">
    <location>
        <begin position="434"/>
        <end position="453"/>
    </location>
</feature>
<evidence type="ECO:0000256" key="4">
    <source>
        <dbReference type="ARBA" id="ARBA00022692"/>
    </source>
</evidence>
<dbReference type="GO" id="GO:0022857">
    <property type="term" value="F:transmembrane transporter activity"/>
    <property type="evidence" value="ECO:0007669"/>
    <property type="project" value="InterPro"/>
</dbReference>
<feature type="transmembrane region" description="Helical" evidence="8">
    <location>
        <begin position="144"/>
        <end position="165"/>
    </location>
</feature>
<feature type="transmembrane region" description="Helical" evidence="8">
    <location>
        <begin position="211"/>
        <end position="230"/>
    </location>
</feature>
<dbReference type="Gene3D" id="1.20.1250.20">
    <property type="entry name" value="MFS general substrate transporter like domains"/>
    <property type="match status" value="2"/>
</dbReference>
<dbReference type="AlphaFoldDB" id="A0A6I8LZK5"/>
<keyword evidence="2" id="KW-0813">Transport</keyword>
<evidence type="ECO:0000313" key="10">
    <source>
        <dbReference type="EMBL" id="VVJ21865.1"/>
    </source>
</evidence>
<sequence length="483" mass="49796">MTSEPSMTPSPQTAPSSPATEAEAVAVPRRPARSGTRTAVAAGVGTAIEWYDYGLYTVAAGLVISKVFFSGQSAQVALLATFAAFAVGFVARPVGGIVLGAASDRFGRRPVLIFSLILVGSSTTIVGLLPSSAAIGIWAPLLLLLMRVTQGFGAGAEMAGAIIIANESATPGRKSYLSSLAMAGATFGVLTASVLFAVTSAVFSAEDFLSFGWRIPFLLSAVFTGIGLVLRRSMLESPEFEEVQHERQRGELAQAHRNPLVAMAKAVKASPRNWVAGFLVPSGLNVTSYITSAFAISYISGALRLPGSYALLMSCAVFGSGFLALLVFGRLGDTIGVRRVMFIGIAGALLLAVPYVAILKAGAIVPIIIASVALNAFGWAGVAAAHTVLMPALFRAEYRSSGLFSSRELQGALIAGPTPLLAAFLVGQLGGEPWIVAGILAAAQLMTLAGIFLGRPLFSAEELAETPALKGYAATPTAVGGAR</sequence>
<dbReference type="Pfam" id="PF00083">
    <property type="entry name" value="Sugar_tr"/>
    <property type="match status" value="1"/>
</dbReference>
<keyword evidence="5 8" id="KW-1133">Transmembrane helix</keyword>
<dbReference type="PROSITE" id="PS00216">
    <property type="entry name" value="SUGAR_TRANSPORT_1"/>
    <property type="match status" value="1"/>
</dbReference>
<feature type="compositionally biased region" description="Low complexity" evidence="7">
    <location>
        <begin position="1"/>
        <end position="29"/>
    </location>
</feature>
<feature type="region of interest" description="Disordered" evidence="7">
    <location>
        <begin position="1"/>
        <end position="31"/>
    </location>
</feature>
<name>A0A6I8LZK5_9PSEU</name>
<dbReference type="SUPFAM" id="SSF103473">
    <property type="entry name" value="MFS general substrate transporter"/>
    <property type="match status" value="1"/>
</dbReference>
<keyword evidence="6 8" id="KW-0472">Membrane</keyword>
<feature type="transmembrane region" description="Helical" evidence="8">
    <location>
        <begin position="177"/>
        <end position="205"/>
    </location>
</feature>
<comment type="subcellular location">
    <subcellularLocation>
        <location evidence="1">Cell membrane</location>
        <topology evidence="1">Multi-pass membrane protein</topology>
    </subcellularLocation>
</comment>
<dbReference type="PROSITE" id="PS50850">
    <property type="entry name" value="MFS"/>
    <property type="match status" value="1"/>
</dbReference>
<evidence type="ECO:0000256" key="3">
    <source>
        <dbReference type="ARBA" id="ARBA00022475"/>
    </source>
</evidence>
<evidence type="ECO:0000313" key="11">
    <source>
        <dbReference type="Proteomes" id="UP000399805"/>
    </source>
</evidence>
<dbReference type="InterPro" id="IPR005829">
    <property type="entry name" value="Sugar_transporter_CS"/>
</dbReference>
<dbReference type="GO" id="GO:0005886">
    <property type="term" value="C:plasma membrane"/>
    <property type="evidence" value="ECO:0007669"/>
    <property type="project" value="UniProtKB-SubCell"/>
</dbReference>
<evidence type="ECO:0000256" key="1">
    <source>
        <dbReference type="ARBA" id="ARBA00004651"/>
    </source>
</evidence>
<gene>
    <name evidence="10" type="ORF">AA23TX_06879</name>
</gene>
<protein>
    <submittedName>
        <fullName evidence="10">Uncharacterized MFS-type transporter</fullName>
    </submittedName>
</protein>
<feature type="transmembrane region" description="Helical" evidence="8">
    <location>
        <begin position="340"/>
        <end position="358"/>
    </location>
</feature>
<feature type="transmembrane region" description="Helical" evidence="8">
    <location>
        <begin position="76"/>
        <end position="99"/>
    </location>
</feature>
<keyword evidence="11" id="KW-1185">Reference proteome</keyword>
<dbReference type="InterPro" id="IPR005828">
    <property type="entry name" value="MFS_sugar_transport-like"/>
</dbReference>
<proteinExistence type="predicted"/>
<keyword evidence="3" id="KW-1003">Cell membrane</keyword>
<feature type="transmembrane region" description="Helical" evidence="8">
    <location>
        <begin position="364"/>
        <end position="389"/>
    </location>
</feature>
<evidence type="ECO:0000256" key="7">
    <source>
        <dbReference type="SAM" id="MobiDB-lite"/>
    </source>
</evidence>
<organism evidence="10 11">
    <name type="scientific">Amycolatopsis camponoti</name>
    <dbReference type="NCBI Taxonomy" id="2606593"/>
    <lineage>
        <taxon>Bacteria</taxon>
        <taxon>Bacillati</taxon>
        <taxon>Actinomycetota</taxon>
        <taxon>Actinomycetes</taxon>
        <taxon>Pseudonocardiales</taxon>
        <taxon>Pseudonocardiaceae</taxon>
        <taxon>Amycolatopsis</taxon>
    </lineage>
</organism>